<name>A0A656D288_KRYT1</name>
<evidence type="ECO:0000313" key="4">
    <source>
        <dbReference type="Proteomes" id="UP000243065"/>
    </source>
</evidence>
<dbReference type="Gene3D" id="2.30.30.90">
    <property type="match status" value="1"/>
</dbReference>
<keyword evidence="4" id="KW-1185">Reference proteome</keyword>
<dbReference type="InterPro" id="IPR038157">
    <property type="entry name" value="FeoA_core_dom"/>
</dbReference>
<dbReference type="SMART" id="SM00899">
    <property type="entry name" value="FeoA"/>
    <property type="match status" value="1"/>
</dbReference>
<dbReference type="EMBL" id="CZVU01000005">
    <property type="protein sequence ID" value="CUS97111.1"/>
    <property type="molecule type" value="Genomic_DNA"/>
</dbReference>
<evidence type="ECO:0000256" key="1">
    <source>
        <dbReference type="ARBA" id="ARBA00023004"/>
    </source>
</evidence>
<feature type="domain" description="Ferrous iron transporter FeoA-like" evidence="2">
    <location>
        <begin position="8"/>
        <end position="78"/>
    </location>
</feature>
<protein>
    <submittedName>
        <fullName evidence="3">Fe2+ transport system protein FeoA</fullName>
    </submittedName>
</protein>
<dbReference type="InterPro" id="IPR008988">
    <property type="entry name" value="Transcriptional_repressor_C"/>
</dbReference>
<dbReference type="Pfam" id="PF04023">
    <property type="entry name" value="FeoA"/>
    <property type="match status" value="1"/>
</dbReference>
<evidence type="ECO:0000259" key="2">
    <source>
        <dbReference type="SMART" id="SM00899"/>
    </source>
</evidence>
<proteinExistence type="predicted"/>
<evidence type="ECO:0000313" key="3">
    <source>
        <dbReference type="EMBL" id="CUS97111.1"/>
    </source>
</evidence>
<accession>A0A656D288</accession>
<dbReference type="Proteomes" id="UP000243065">
    <property type="component" value="Unassembled WGS sequence"/>
</dbReference>
<dbReference type="AlphaFoldDB" id="A0A656D288"/>
<keyword evidence="1" id="KW-0408">Iron</keyword>
<dbReference type="InterPro" id="IPR007167">
    <property type="entry name" value="Fe-transptr_FeoA-like"/>
</dbReference>
<dbReference type="SUPFAM" id="SSF50037">
    <property type="entry name" value="C-terminal domain of transcriptional repressors"/>
    <property type="match status" value="1"/>
</dbReference>
<reference evidence="3 4" key="1">
    <citation type="submission" date="2015-11" db="EMBL/GenBank/DDBJ databases">
        <authorList>
            <person name="Varghese N."/>
        </authorList>
    </citation>
    <scope>NUCLEOTIDE SEQUENCE [LARGE SCALE GENOMIC DNA]</scope>
    <source>
        <strain evidence="3 4">JGI-24</strain>
    </source>
</reference>
<dbReference type="GO" id="GO:0046914">
    <property type="term" value="F:transition metal ion binding"/>
    <property type="evidence" value="ECO:0007669"/>
    <property type="project" value="InterPro"/>
</dbReference>
<gene>
    <name evidence="3" type="ORF">JGI24_00221</name>
</gene>
<sequence length="79" mass="8884">MKRGELIMRLTEAEPGMELEIYELPVGNFKTHFVRLGVIEGTRVKCIHKLPGGTVVISKRHQEIAVGSEIAKKIMVKKI</sequence>
<organism evidence="3 4">
    <name type="scientific">Kryptobacter tengchongensis</name>
    <dbReference type="NCBI Taxonomy" id="1643429"/>
    <lineage>
        <taxon>Bacteria</taxon>
        <taxon>Pseudomonadati</taxon>
        <taxon>Candidatus Kryptoniota</taxon>
        <taxon>Candidatus Kryptobacter</taxon>
    </lineage>
</organism>